<evidence type="ECO:0000313" key="7">
    <source>
        <dbReference type="Proteomes" id="UP000287188"/>
    </source>
</evidence>
<evidence type="ECO:0000256" key="3">
    <source>
        <dbReference type="ARBA" id="ARBA00022842"/>
    </source>
</evidence>
<comment type="caution">
    <text evidence="6">The sequence shown here is derived from an EMBL/GenBank/DDBJ whole genome shotgun (WGS) entry which is preliminary data.</text>
</comment>
<evidence type="ECO:0000256" key="1">
    <source>
        <dbReference type="ARBA" id="ARBA00001946"/>
    </source>
</evidence>
<dbReference type="PROSITE" id="PS51462">
    <property type="entry name" value="NUDIX"/>
    <property type="match status" value="1"/>
</dbReference>
<dbReference type="OrthoDB" id="9791228at2"/>
<dbReference type="InterPro" id="IPR020476">
    <property type="entry name" value="Nudix_hydrolase"/>
</dbReference>
<feature type="domain" description="Nudix hydrolase" evidence="5">
    <location>
        <begin position="13"/>
        <end position="142"/>
    </location>
</feature>
<dbReference type="Gene3D" id="3.90.79.10">
    <property type="entry name" value="Nucleoside Triphosphate Pyrophosphohydrolase"/>
    <property type="match status" value="1"/>
</dbReference>
<dbReference type="InterPro" id="IPR020084">
    <property type="entry name" value="NUDIX_hydrolase_CS"/>
</dbReference>
<dbReference type="PRINTS" id="PR00502">
    <property type="entry name" value="NUDIXFAMILY"/>
</dbReference>
<dbReference type="InterPro" id="IPR015797">
    <property type="entry name" value="NUDIX_hydrolase-like_dom_sf"/>
</dbReference>
<proteinExistence type="inferred from homology"/>
<dbReference type="AlphaFoldDB" id="A0A402AM10"/>
<evidence type="ECO:0000259" key="5">
    <source>
        <dbReference type="PROSITE" id="PS51462"/>
    </source>
</evidence>
<gene>
    <name evidence="6" type="ORF">KDK_38300</name>
</gene>
<organism evidence="6 7">
    <name type="scientific">Dictyobacter kobayashii</name>
    <dbReference type="NCBI Taxonomy" id="2014872"/>
    <lineage>
        <taxon>Bacteria</taxon>
        <taxon>Bacillati</taxon>
        <taxon>Chloroflexota</taxon>
        <taxon>Ktedonobacteria</taxon>
        <taxon>Ktedonobacterales</taxon>
        <taxon>Dictyobacteraceae</taxon>
        <taxon>Dictyobacter</taxon>
    </lineage>
</organism>
<dbReference type="EMBL" id="BIFS01000001">
    <property type="protein sequence ID" value="GCE20030.1"/>
    <property type="molecule type" value="Genomic_DNA"/>
</dbReference>
<name>A0A402AM10_9CHLR</name>
<comment type="similarity">
    <text evidence="4">Belongs to the Nudix hydrolase family.</text>
</comment>
<dbReference type="SUPFAM" id="SSF55811">
    <property type="entry name" value="Nudix"/>
    <property type="match status" value="1"/>
</dbReference>
<evidence type="ECO:0000256" key="4">
    <source>
        <dbReference type="RuleBase" id="RU003476"/>
    </source>
</evidence>
<keyword evidence="7" id="KW-1185">Reference proteome</keyword>
<comment type="cofactor">
    <cofactor evidence="1">
        <name>Mg(2+)</name>
        <dbReference type="ChEBI" id="CHEBI:18420"/>
    </cofactor>
</comment>
<keyword evidence="2 4" id="KW-0378">Hydrolase</keyword>
<dbReference type="RefSeq" id="WP_126551787.1">
    <property type="nucleotide sequence ID" value="NZ_BIFS01000001.1"/>
</dbReference>
<evidence type="ECO:0000313" key="6">
    <source>
        <dbReference type="EMBL" id="GCE20030.1"/>
    </source>
</evidence>
<dbReference type="PROSITE" id="PS00893">
    <property type="entry name" value="NUDIX_BOX"/>
    <property type="match status" value="1"/>
</dbReference>
<protein>
    <submittedName>
        <fullName evidence="6">ADP-ribose pyrophosphatase</fullName>
    </submittedName>
</protein>
<keyword evidence="3" id="KW-0460">Magnesium</keyword>
<reference evidence="7" key="1">
    <citation type="submission" date="2018-12" db="EMBL/GenBank/DDBJ databases">
        <title>Tengunoibacter tsumagoiensis gen. nov., sp. nov., Dictyobacter kobayashii sp. nov., D. alpinus sp. nov., and D. joshuensis sp. nov. and description of Dictyobacteraceae fam. nov. within the order Ktedonobacterales isolated from Tengu-no-mugimeshi.</title>
        <authorList>
            <person name="Wang C.M."/>
            <person name="Zheng Y."/>
            <person name="Sakai Y."/>
            <person name="Toyoda A."/>
            <person name="Minakuchi Y."/>
            <person name="Abe K."/>
            <person name="Yokota A."/>
            <person name="Yabe S."/>
        </authorList>
    </citation>
    <scope>NUCLEOTIDE SEQUENCE [LARGE SCALE GENOMIC DNA]</scope>
    <source>
        <strain evidence="7">Uno11</strain>
    </source>
</reference>
<dbReference type="InterPro" id="IPR000086">
    <property type="entry name" value="NUDIX_hydrolase_dom"/>
</dbReference>
<sequence>MLDQSSFYESLPRKRMGAGALFYDQAYKILIVNPTYIDHWLLPGGTVEMDESPQQGCVREIAEEIGLTITLERLLCVEYLSRIEGKNESLQFIFYGGMLTPDQIAAIRLQEQELSEYAFVSLEEALPLLSPNLAGRLPHAVQALSRRQTVYLENGQPLFL</sequence>
<accession>A0A402AM10</accession>
<dbReference type="GO" id="GO:0016787">
    <property type="term" value="F:hydrolase activity"/>
    <property type="evidence" value="ECO:0007669"/>
    <property type="project" value="UniProtKB-KW"/>
</dbReference>
<evidence type="ECO:0000256" key="2">
    <source>
        <dbReference type="ARBA" id="ARBA00022801"/>
    </source>
</evidence>
<dbReference type="CDD" id="cd18876">
    <property type="entry name" value="NUDIX_Hydrolase"/>
    <property type="match status" value="1"/>
</dbReference>
<dbReference type="Proteomes" id="UP000287188">
    <property type="component" value="Unassembled WGS sequence"/>
</dbReference>
<dbReference type="PANTHER" id="PTHR43046">
    <property type="entry name" value="GDP-MANNOSE MANNOSYL HYDROLASE"/>
    <property type="match status" value="1"/>
</dbReference>
<dbReference type="PANTHER" id="PTHR43046:SF12">
    <property type="entry name" value="GDP-MANNOSE MANNOSYL HYDROLASE"/>
    <property type="match status" value="1"/>
</dbReference>
<dbReference type="Pfam" id="PF00293">
    <property type="entry name" value="NUDIX"/>
    <property type="match status" value="1"/>
</dbReference>